<evidence type="ECO:0000313" key="10">
    <source>
        <dbReference type="Proteomes" id="UP000886476"/>
    </source>
</evidence>
<sequence>MLRRIALAAVLAGLAPSAHALDGDSVAGKSIFQRICHNCHSAEIGVNKVGPSLWNVVGRQPAAVPDYAYSESMKRNNAPWTAAALDAYIADPRGDVHGVKMHFKGLADAKERADVVAYLSTLK</sequence>
<dbReference type="PROSITE" id="PS51007">
    <property type="entry name" value="CYTC"/>
    <property type="match status" value="1"/>
</dbReference>
<evidence type="ECO:0000256" key="3">
    <source>
        <dbReference type="ARBA" id="ARBA00022723"/>
    </source>
</evidence>
<evidence type="ECO:0000256" key="4">
    <source>
        <dbReference type="ARBA" id="ARBA00022982"/>
    </source>
</evidence>
<keyword evidence="4" id="KW-0249">Electron transport</keyword>
<feature type="domain" description="Cytochrome c" evidence="8">
    <location>
        <begin position="23"/>
        <end position="123"/>
    </location>
</feature>
<keyword evidence="1" id="KW-0813">Transport</keyword>
<evidence type="ECO:0000256" key="2">
    <source>
        <dbReference type="ARBA" id="ARBA00022617"/>
    </source>
</evidence>
<evidence type="ECO:0000256" key="7">
    <source>
        <dbReference type="SAM" id="SignalP"/>
    </source>
</evidence>
<organism evidence="9 10">
    <name type="scientific">Bradyrhizobium aeschynomenes</name>
    <dbReference type="NCBI Taxonomy" id="2734909"/>
    <lineage>
        <taxon>Bacteria</taxon>
        <taxon>Pseudomonadati</taxon>
        <taxon>Pseudomonadota</taxon>
        <taxon>Alphaproteobacteria</taxon>
        <taxon>Hyphomicrobiales</taxon>
        <taxon>Nitrobacteraceae</taxon>
        <taxon>Bradyrhizobium</taxon>
    </lineage>
</organism>
<gene>
    <name evidence="9" type="ORF">HL667_04900</name>
</gene>
<name>A0ABX2CAS8_9BRAD</name>
<evidence type="ECO:0000313" key="9">
    <source>
        <dbReference type="EMBL" id="NPU64329.1"/>
    </source>
</evidence>
<dbReference type="InterPro" id="IPR002327">
    <property type="entry name" value="Cyt_c_1A/1B"/>
</dbReference>
<comment type="caution">
    <text evidence="9">The sequence shown here is derived from an EMBL/GenBank/DDBJ whole genome shotgun (WGS) entry which is preliminary data.</text>
</comment>
<feature type="signal peptide" evidence="7">
    <location>
        <begin position="1"/>
        <end position="20"/>
    </location>
</feature>
<evidence type="ECO:0000256" key="5">
    <source>
        <dbReference type="ARBA" id="ARBA00023004"/>
    </source>
</evidence>
<keyword evidence="7" id="KW-0732">Signal</keyword>
<dbReference type="PRINTS" id="PR00604">
    <property type="entry name" value="CYTCHRMECIAB"/>
</dbReference>
<keyword evidence="10" id="KW-1185">Reference proteome</keyword>
<evidence type="ECO:0000259" key="8">
    <source>
        <dbReference type="PROSITE" id="PS51007"/>
    </source>
</evidence>
<keyword evidence="2 6" id="KW-0349">Heme</keyword>
<evidence type="ECO:0000256" key="6">
    <source>
        <dbReference type="PROSITE-ProRule" id="PRU00433"/>
    </source>
</evidence>
<dbReference type="InterPro" id="IPR036909">
    <property type="entry name" value="Cyt_c-like_dom_sf"/>
</dbReference>
<dbReference type="RefSeq" id="WP_172109387.1">
    <property type="nucleotide sequence ID" value="NZ_JABFDN010000001.1"/>
</dbReference>
<dbReference type="Proteomes" id="UP000886476">
    <property type="component" value="Unassembled WGS sequence"/>
</dbReference>
<dbReference type="Pfam" id="PF00034">
    <property type="entry name" value="Cytochrom_C"/>
    <property type="match status" value="1"/>
</dbReference>
<dbReference type="Gene3D" id="1.10.760.10">
    <property type="entry name" value="Cytochrome c-like domain"/>
    <property type="match status" value="1"/>
</dbReference>
<proteinExistence type="predicted"/>
<dbReference type="PANTHER" id="PTHR11961">
    <property type="entry name" value="CYTOCHROME C"/>
    <property type="match status" value="1"/>
</dbReference>
<dbReference type="InterPro" id="IPR009056">
    <property type="entry name" value="Cyt_c-like_dom"/>
</dbReference>
<feature type="chain" id="PRO_5046796890" evidence="7">
    <location>
        <begin position="21"/>
        <end position="123"/>
    </location>
</feature>
<evidence type="ECO:0000256" key="1">
    <source>
        <dbReference type="ARBA" id="ARBA00022448"/>
    </source>
</evidence>
<accession>A0ABX2CAS8</accession>
<dbReference type="EMBL" id="JABFDN010000001">
    <property type="protein sequence ID" value="NPU64329.1"/>
    <property type="molecule type" value="Genomic_DNA"/>
</dbReference>
<reference evidence="9" key="1">
    <citation type="submission" date="2020-05" db="EMBL/GenBank/DDBJ databases">
        <title>Nod-independent and nitrogen-fixing Bradyrhizobium aeschynomene sp. nov. isolated from nodules of Aeschynomene indica.</title>
        <authorList>
            <person name="Zhang Z."/>
        </authorList>
    </citation>
    <scope>NUCLEOTIDE SEQUENCE</scope>
    <source>
        <strain evidence="9">83012</strain>
    </source>
</reference>
<protein>
    <submittedName>
        <fullName evidence="9">C-type cytochrome</fullName>
    </submittedName>
</protein>
<keyword evidence="5 6" id="KW-0408">Iron</keyword>
<dbReference type="SUPFAM" id="SSF46626">
    <property type="entry name" value="Cytochrome c"/>
    <property type="match status" value="1"/>
</dbReference>
<keyword evidence="3 6" id="KW-0479">Metal-binding</keyword>